<evidence type="ECO:0000313" key="14">
    <source>
        <dbReference type="Proteomes" id="UP000550736"/>
    </source>
</evidence>
<dbReference type="RefSeq" id="WP_023350025.1">
    <property type="nucleotide sequence ID" value="NZ_AP014956.1"/>
</dbReference>
<dbReference type="EC" id="2.1.1.190" evidence="11"/>
<dbReference type="FunFam" id="3.40.50.150:FF:000009">
    <property type="entry name" value="23S rRNA (Uracil(1939)-C(5))-methyltransferase RlmD"/>
    <property type="match status" value="1"/>
</dbReference>
<dbReference type="GO" id="GO:0070041">
    <property type="term" value="F:rRNA (uridine-C5-)-methyltransferase activity"/>
    <property type="evidence" value="ECO:0007669"/>
    <property type="project" value="UniProtKB-ARBA"/>
</dbReference>
<evidence type="ECO:0000313" key="13">
    <source>
        <dbReference type="Proteomes" id="UP000538955"/>
    </source>
</evidence>
<keyword evidence="1" id="KW-0479">Metal-binding</keyword>
<keyword evidence="13" id="KW-1185">Reference proteome</keyword>
<dbReference type="Gene3D" id="3.40.50.150">
    <property type="entry name" value="Vaccinia Virus protein VP39"/>
    <property type="match status" value="1"/>
</dbReference>
<reference evidence="13 14" key="2">
    <citation type="submission" date="2020-04" db="EMBL/GenBank/DDBJ databases">
        <title>The Epidemiology and Molecular Characteristics of Linezolid-Resistant Staphylococcus capitis in Huashan Hospital, Shanghai.</title>
        <authorList>
            <person name="Ding L."/>
            <person name="Li P."/>
            <person name="Yang Y."/>
            <person name="Lin D."/>
            <person name="Xu X."/>
        </authorList>
    </citation>
    <scope>NUCLEOTIDE SEQUENCE [LARGE SCALE GENOMIC DNA]</scope>
    <source>
        <strain evidence="10 14">12-86</strain>
        <strain evidence="9 13">17-84</strain>
    </source>
</reference>
<dbReference type="FunFam" id="2.40.50.1070:FF:000003">
    <property type="entry name" value="23S rRNA (Uracil-5-)-methyltransferase RumA"/>
    <property type="match status" value="1"/>
</dbReference>
<dbReference type="CDD" id="cd02440">
    <property type="entry name" value="AdoMet_MTases"/>
    <property type="match status" value="1"/>
</dbReference>
<dbReference type="PROSITE" id="PS01230">
    <property type="entry name" value="TRMA_1"/>
    <property type="match status" value="1"/>
</dbReference>
<dbReference type="Pfam" id="PF05958">
    <property type="entry name" value="tRNA_U5-meth_tr"/>
    <property type="match status" value="1"/>
</dbReference>
<evidence type="ECO:0000313" key="12">
    <source>
        <dbReference type="Proteomes" id="UP000291949"/>
    </source>
</evidence>
<dbReference type="AlphaFoldDB" id="A0A7Z7YTX6"/>
<evidence type="ECO:0000256" key="1">
    <source>
        <dbReference type="ARBA" id="ARBA00022485"/>
    </source>
</evidence>
<evidence type="ECO:0000313" key="11">
    <source>
        <dbReference type="EMBL" id="TBW75766.1"/>
    </source>
</evidence>
<feature type="domain" description="TRAM" evidence="8">
    <location>
        <begin position="3"/>
        <end position="61"/>
    </location>
</feature>
<dbReference type="InterPro" id="IPR010280">
    <property type="entry name" value="U5_MeTrfase_fam"/>
</dbReference>
<evidence type="ECO:0000256" key="2">
    <source>
        <dbReference type="ARBA" id="ARBA00022603"/>
    </source>
</evidence>
<evidence type="ECO:0000256" key="3">
    <source>
        <dbReference type="ARBA" id="ARBA00022679"/>
    </source>
</evidence>
<comment type="caution">
    <text evidence="11">The sequence shown here is derived from an EMBL/GenBank/DDBJ whole genome shotgun (WGS) entry which is preliminary data.</text>
</comment>
<keyword evidence="3 6" id="KW-0808">Transferase</keyword>
<feature type="binding site" evidence="6">
    <location>
        <position position="286"/>
    </location>
    <ligand>
        <name>S-adenosyl-L-methionine</name>
        <dbReference type="ChEBI" id="CHEBI:59789"/>
    </ligand>
</feature>
<evidence type="ECO:0000313" key="9">
    <source>
        <dbReference type="EMBL" id="NMK53648.1"/>
    </source>
</evidence>
<dbReference type="Proteomes" id="UP000550736">
    <property type="component" value="Unassembled WGS sequence"/>
</dbReference>
<evidence type="ECO:0000259" key="8">
    <source>
        <dbReference type="PROSITE" id="PS50926"/>
    </source>
</evidence>
<keyword evidence="5" id="KW-0411">Iron-sulfur</keyword>
<sequence>METLKKNEVHTGKVIDLTHEGHGVVKIDRYPVFVPNALIEEEIEYKLIKVKKNFAIGKLLEVKNKSKDRVEPPCVYYYKCGGCQLQHMTYQAQLNMKKEQVVNLFHRKGPFEDTPIQPTLGMEQPWRYRNKSQIPVGKDKDNKAIMGFYRQRSHDIIDMDSCLIQDEQHQNIMNYVKHWFNELNMSIYDEKNKRGLMRHLVIRTGYHTDEIMVIFVTNGKKFKNANVLVQKLISEFPNITSIKQNINDTHSNVIMGPQSVTLYGKDKIVDELSEVTFNISDQSFYQINSAQTEKLYQKAIDYAQLTGEEIVLDTYCGIGTIGLYMAPQAKHVYGVEVVPSAIKDAQENATKNQLNNTTFECGKAEDVILEWKAQGIKPDVVMVDPPRKGCDETFIKTLLKLNPKRIVYISCNPSTQQRDAQLLSDNYHLVEITPVDMFPQTTHIETVALFERKEN</sequence>
<evidence type="ECO:0000256" key="4">
    <source>
        <dbReference type="ARBA" id="ARBA00022691"/>
    </source>
</evidence>
<keyword evidence="1" id="KW-0408">Iron</keyword>
<dbReference type="PROSITE" id="PS01231">
    <property type="entry name" value="TRMA_2"/>
    <property type="match status" value="1"/>
</dbReference>
<dbReference type="NCBIfam" id="TIGR00479">
    <property type="entry name" value="rumA"/>
    <property type="match status" value="1"/>
</dbReference>
<keyword evidence="1" id="KW-0004">4Fe-4S</keyword>
<dbReference type="InterPro" id="IPR030390">
    <property type="entry name" value="MeTrfase_TrmA_AS"/>
</dbReference>
<evidence type="ECO:0000313" key="10">
    <source>
        <dbReference type="EMBL" id="NMK96920.1"/>
    </source>
</evidence>
<dbReference type="EMBL" id="JABBMI010000024">
    <property type="protein sequence ID" value="NMK53648.1"/>
    <property type="molecule type" value="Genomic_DNA"/>
</dbReference>
<dbReference type="Gene3D" id="2.40.50.1070">
    <property type="match status" value="1"/>
</dbReference>
<gene>
    <name evidence="11" type="primary">rlmD</name>
    <name evidence="11" type="ORF">EQ811_10445</name>
    <name evidence="10" type="ORF">HHM13_02235</name>
    <name evidence="9" type="ORF">HHM24_02635</name>
</gene>
<reference evidence="11 12" key="1">
    <citation type="journal article" date="2019" name="Sci. Transl. Med.">
        <title>Quorum sensing between bacterial species on the skin protects against epidermal injury in atopic dermatitis.</title>
        <authorList>
            <person name="Williams M.R."/>
        </authorList>
    </citation>
    <scope>NUCLEOTIDE SEQUENCE [LARGE SCALE GENOMIC DNA]</scope>
    <source>
        <strain evidence="11 12">H8</strain>
    </source>
</reference>
<evidence type="ECO:0000256" key="5">
    <source>
        <dbReference type="ARBA" id="ARBA00023014"/>
    </source>
</evidence>
<comment type="similarity">
    <text evidence="6">Belongs to the class I-like SAM-binding methyltransferase superfamily. RNA M5U methyltransferase family.</text>
</comment>
<dbReference type="EMBL" id="JABBLX010000002">
    <property type="protein sequence ID" value="NMK96920.1"/>
    <property type="molecule type" value="Genomic_DNA"/>
</dbReference>
<dbReference type="SUPFAM" id="SSF53335">
    <property type="entry name" value="S-adenosyl-L-methionine-dependent methyltransferases"/>
    <property type="match status" value="1"/>
</dbReference>
<dbReference type="Gene3D" id="2.40.50.140">
    <property type="entry name" value="Nucleic acid-binding proteins"/>
    <property type="match status" value="1"/>
</dbReference>
<accession>A0A7Z7YTX6</accession>
<feature type="active site" evidence="7">
    <location>
        <position position="411"/>
    </location>
</feature>
<keyword evidence="2 6" id="KW-0489">Methyltransferase</keyword>
<dbReference type="Proteomes" id="UP000538955">
    <property type="component" value="Unassembled WGS sequence"/>
</dbReference>
<feature type="binding site" evidence="6">
    <location>
        <position position="384"/>
    </location>
    <ligand>
        <name>S-adenosyl-L-methionine</name>
        <dbReference type="ChEBI" id="CHEBI:59789"/>
    </ligand>
</feature>
<dbReference type="GO" id="GO:0070475">
    <property type="term" value="P:rRNA base methylation"/>
    <property type="evidence" value="ECO:0007669"/>
    <property type="project" value="TreeGrafter"/>
</dbReference>
<dbReference type="EMBL" id="SCHC01000004">
    <property type="protein sequence ID" value="TBW75766.1"/>
    <property type="molecule type" value="Genomic_DNA"/>
</dbReference>
<dbReference type="GO" id="GO:0051539">
    <property type="term" value="F:4 iron, 4 sulfur cluster binding"/>
    <property type="evidence" value="ECO:0007669"/>
    <property type="project" value="UniProtKB-KW"/>
</dbReference>
<dbReference type="FunFam" id="2.40.50.140:FF:000097">
    <property type="entry name" value="23S rRNA (uracil(1939)-C(5))-methyltransferase RlmD"/>
    <property type="match status" value="1"/>
</dbReference>
<dbReference type="PROSITE" id="PS51687">
    <property type="entry name" value="SAM_MT_RNA_M5U"/>
    <property type="match status" value="1"/>
</dbReference>
<organism evidence="11 12">
    <name type="scientific">Staphylococcus capitis</name>
    <dbReference type="NCBI Taxonomy" id="29388"/>
    <lineage>
        <taxon>Bacteria</taxon>
        <taxon>Bacillati</taxon>
        <taxon>Bacillota</taxon>
        <taxon>Bacilli</taxon>
        <taxon>Bacillales</taxon>
        <taxon>Staphylococcaceae</taxon>
        <taxon>Staphylococcus</taxon>
    </lineage>
</organism>
<proteinExistence type="inferred from homology"/>
<dbReference type="InterPro" id="IPR030391">
    <property type="entry name" value="MeTrfase_TrmA_CS"/>
</dbReference>
<feature type="binding site" evidence="6">
    <location>
        <position position="315"/>
    </location>
    <ligand>
        <name>S-adenosyl-L-methionine</name>
        <dbReference type="ChEBI" id="CHEBI:59789"/>
    </ligand>
</feature>
<protein>
    <submittedName>
        <fullName evidence="11">23S rRNA (Uracil(1939)-C(5))-methyltransferase RlmD</fullName>
        <ecNumber evidence="11">2.1.1.190</ecNumber>
    </submittedName>
</protein>
<dbReference type="InterPro" id="IPR002792">
    <property type="entry name" value="TRAM_dom"/>
</dbReference>
<dbReference type="InterPro" id="IPR029063">
    <property type="entry name" value="SAM-dependent_MTases_sf"/>
</dbReference>
<dbReference type="PANTHER" id="PTHR11061">
    <property type="entry name" value="RNA M5U METHYLTRANSFERASE"/>
    <property type="match status" value="1"/>
</dbReference>
<dbReference type="InterPro" id="IPR012340">
    <property type="entry name" value="NA-bd_OB-fold"/>
</dbReference>
<name>A0A7Z7YTX6_STACP</name>
<dbReference type="PROSITE" id="PS50926">
    <property type="entry name" value="TRAM"/>
    <property type="match status" value="1"/>
</dbReference>
<feature type="active site" description="Nucleophile" evidence="6">
    <location>
        <position position="411"/>
    </location>
</feature>
<evidence type="ECO:0000256" key="6">
    <source>
        <dbReference type="PROSITE-ProRule" id="PRU01024"/>
    </source>
</evidence>
<feature type="binding site" evidence="6">
    <location>
        <position position="336"/>
    </location>
    <ligand>
        <name>S-adenosyl-L-methionine</name>
        <dbReference type="ChEBI" id="CHEBI:59789"/>
    </ligand>
</feature>
<dbReference type="Proteomes" id="UP000291949">
    <property type="component" value="Unassembled WGS sequence"/>
</dbReference>
<dbReference type="SUPFAM" id="SSF50249">
    <property type="entry name" value="Nucleic acid-binding proteins"/>
    <property type="match status" value="1"/>
</dbReference>
<keyword evidence="4 6" id="KW-0949">S-adenosyl-L-methionine</keyword>
<evidence type="ECO:0000256" key="7">
    <source>
        <dbReference type="PROSITE-ProRule" id="PRU10015"/>
    </source>
</evidence>
<dbReference type="PANTHER" id="PTHR11061:SF30">
    <property type="entry name" value="TRNA (URACIL(54)-C(5))-METHYLTRANSFERASE"/>
    <property type="match status" value="1"/>
</dbReference>